<accession>A0AAV3Z5Y9</accession>
<dbReference type="EMBL" id="BLXT01001968">
    <property type="protein sequence ID" value="GFN89808.1"/>
    <property type="molecule type" value="Genomic_DNA"/>
</dbReference>
<feature type="region of interest" description="Disordered" evidence="1">
    <location>
        <begin position="43"/>
        <end position="80"/>
    </location>
</feature>
<evidence type="ECO:0000313" key="3">
    <source>
        <dbReference type="Proteomes" id="UP000735302"/>
    </source>
</evidence>
<reference evidence="2 3" key="1">
    <citation type="journal article" date="2021" name="Elife">
        <title>Chloroplast acquisition without the gene transfer in kleptoplastic sea slugs, Plakobranchus ocellatus.</title>
        <authorList>
            <person name="Maeda T."/>
            <person name="Takahashi S."/>
            <person name="Yoshida T."/>
            <person name="Shimamura S."/>
            <person name="Takaki Y."/>
            <person name="Nagai Y."/>
            <person name="Toyoda A."/>
            <person name="Suzuki Y."/>
            <person name="Arimoto A."/>
            <person name="Ishii H."/>
            <person name="Satoh N."/>
            <person name="Nishiyama T."/>
            <person name="Hasebe M."/>
            <person name="Maruyama T."/>
            <person name="Minagawa J."/>
            <person name="Obokata J."/>
            <person name="Shigenobu S."/>
        </authorList>
    </citation>
    <scope>NUCLEOTIDE SEQUENCE [LARGE SCALE GENOMIC DNA]</scope>
</reference>
<name>A0AAV3Z5Y9_9GAST</name>
<keyword evidence="3" id="KW-1185">Reference proteome</keyword>
<sequence length="128" mass="13806">MVHGRRQNWTSWFKTVTQAGRKKDSCFWPSTFMSICLIESDKITDDDDDDDDDHDHDDDDDVNSGGGSGDANNDDGGCGCCGVDDDDGDDNIDDDDDEDGDGGGGITSNCVHFLSIIQFLSIASTLSQ</sequence>
<feature type="compositionally biased region" description="Acidic residues" evidence="1">
    <location>
        <begin position="44"/>
        <end position="62"/>
    </location>
</feature>
<organism evidence="2 3">
    <name type="scientific">Plakobranchus ocellatus</name>
    <dbReference type="NCBI Taxonomy" id="259542"/>
    <lineage>
        <taxon>Eukaryota</taxon>
        <taxon>Metazoa</taxon>
        <taxon>Spiralia</taxon>
        <taxon>Lophotrochozoa</taxon>
        <taxon>Mollusca</taxon>
        <taxon>Gastropoda</taxon>
        <taxon>Heterobranchia</taxon>
        <taxon>Euthyneura</taxon>
        <taxon>Panpulmonata</taxon>
        <taxon>Sacoglossa</taxon>
        <taxon>Placobranchoidea</taxon>
        <taxon>Plakobranchidae</taxon>
        <taxon>Plakobranchus</taxon>
    </lineage>
</organism>
<dbReference type="Proteomes" id="UP000735302">
    <property type="component" value="Unassembled WGS sequence"/>
</dbReference>
<protein>
    <submittedName>
        <fullName evidence="2">Uncharacterized protein</fullName>
    </submittedName>
</protein>
<evidence type="ECO:0000313" key="2">
    <source>
        <dbReference type="EMBL" id="GFN89808.1"/>
    </source>
</evidence>
<comment type="caution">
    <text evidence="2">The sequence shown here is derived from an EMBL/GenBank/DDBJ whole genome shotgun (WGS) entry which is preliminary data.</text>
</comment>
<evidence type="ECO:0000256" key="1">
    <source>
        <dbReference type="SAM" id="MobiDB-lite"/>
    </source>
</evidence>
<dbReference type="AlphaFoldDB" id="A0AAV3Z5Y9"/>
<gene>
    <name evidence="2" type="ORF">PoB_001631400</name>
</gene>
<proteinExistence type="predicted"/>